<sequence>MKLLSFCIFLGIVFTQAVCVSSQESCNEYVDRILQDLKADKEIFQDPYAIPEKTIAVHKKVLLINYTGEASIYDGHLFGLQTLHRDGDVIVDRKGKTTHLKVDLGAGELKLRGSGKVKLMGHGPNVKIDAKIVYVNMALDIVPNAKGTNPNLQNFQLLDVKGLDVKVSGMGPLNFFLNAYVKVVGRMFRNLVKLSIEGRLKVFLDKKLKDIEVPQDCLNDGMRSFGINAIY</sequence>
<evidence type="ECO:0000256" key="1">
    <source>
        <dbReference type="SAM" id="SignalP"/>
    </source>
</evidence>
<name>A0AAV6VR46_9ARAC</name>
<dbReference type="EMBL" id="JAFNEN010000041">
    <property type="protein sequence ID" value="KAG8198362.1"/>
    <property type="molecule type" value="Genomic_DNA"/>
</dbReference>
<accession>A0AAV6VR46</accession>
<dbReference type="Gene3D" id="3.15.10.50">
    <property type="match status" value="1"/>
</dbReference>
<dbReference type="AlphaFoldDB" id="A0AAV6VR46"/>
<feature type="signal peptide" evidence="1">
    <location>
        <begin position="1"/>
        <end position="17"/>
    </location>
</feature>
<comment type="caution">
    <text evidence="2">The sequence shown here is derived from an EMBL/GenBank/DDBJ whole genome shotgun (WGS) entry which is preliminary data.</text>
</comment>
<dbReference type="Pfam" id="PF16984">
    <property type="entry name" value="Grp7_allergen"/>
    <property type="match status" value="1"/>
</dbReference>
<protein>
    <submittedName>
        <fullName evidence="2">Uncharacterized protein</fullName>
    </submittedName>
</protein>
<keyword evidence="3" id="KW-1185">Reference proteome</keyword>
<gene>
    <name evidence="2" type="ORF">JTE90_021610</name>
</gene>
<reference evidence="2 3" key="1">
    <citation type="journal article" date="2022" name="Nat. Ecol. Evol.">
        <title>A masculinizing supergene underlies an exaggerated male reproductive morph in a spider.</title>
        <authorList>
            <person name="Hendrickx F."/>
            <person name="De Corte Z."/>
            <person name="Sonet G."/>
            <person name="Van Belleghem S.M."/>
            <person name="Kostlbacher S."/>
            <person name="Vangestel C."/>
        </authorList>
    </citation>
    <scope>NUCLEOTIDE SEQUENCE [LARGE SCALE GENOMIC DNA]</scope>
    <source>
        <strain evidence="2">W744_W776</strain>
    </source>
</reference>
<dbReference type="Proteomes" id="UP000827092">
    <property type="component" value="Unassembled WGS sequence"/>
</dbReference>
<evidence type="ECO:0000313" key="3">
    <source>
        <dbReference type="Proteomes" id="UP000827092"/>
    </source>
</evidence>
<keyword evidence="1" id="KW-0732">Signal</keyword>
<proteinExistence type="predicted"/>
<evidence type="ECO:0000313" key="2">
    <source>
        <dbReference type="EMBL" id="KAG8198362.1"/>
    </source>
</evidence>
<organism evidence="2 3">
    <name type="scientific">Oedothorax gibbosus</name>
    <dbReference type="NCBI Taxonomy" id="931172"/>
    <lineage>
        <taxon>Eukaryota</taxon>
        <taxon>Metazoa</taxon>
        <taxon>Ecdysozoa</taxon>
        <taxon>Arthropoda</taxon>
        <taxon>Chelicerata</taxon>
        <taxon>Arachnida</taxon>
        <taxon>Araneae</taxon>
        <taxon>Araneomorphae</taxon>
        <taxon>Entelegynae</taxon>
        <taxon>Araneoidea</taxon>
        <taxon>Linyphiidae</taxon>
        <taxon>Erigoninae</taxon>
        <taxon>Oedothorax</taxon>
    </lineage>
</organism>
<dbReference type="InterPro" id="IPR020234">
    <property type="entry name" value="Mite_allergen_group-7"/>
</dbReference>
<feature type="chain" id="PRO_5043529435" evidence="1">
    <location>
        <begin position="18"/>
        <end position="231"/>
    </location>
</feature>
<dbReference type="InterPro" id="IPR038602">
    <property type="entry name" value="Mite_allergen_7_sf"/>
</dbReference>